<protein>
    <submittedName>
        <fullName evidence="2">Uncharacterized protein</fullName>
    </submittedName>
</protein>
<accession>L7EZQ3</accession>
<feature type="compositionally biased region" description="Basic and acidic residues" evidence="1">
    <location>
        <begin position="30"/>
        <end position="51"/>
    </location>
</feature>
<evidence type="ECO:0000256" key="1">
    <source>
        <dbReference type="SAM" id="MobiDB-lite"/>
    </source>
</evidence>
<reference evidence="2 3" key="1">
    <citation type="journal article" date="2011" name="Plasmid">
        <title>Streptomyces turgidiscabies Car8 contains a modular pathogenicity island that shares virulence genes with other actinobacterial plant pathogens.</title>
        <authorList>
            <person name="Huguet-Tapia J.C."/>
            <person name="Badger J.H."/>
            <person name="Loria R."/>
            <person name="Pettis G.S."/>
        </authorList>
    </citation>
    <scope>NUCLEOTIDE SEQUENCE [LARGE SCALE GENOMIC DNA]</scope>
    <source>
        <strain evidence="2 3">Car8</strain>
    </source>
</reference>
<name>L7EZQ3_STRT8</name>
<evidence type="ECO:0000313" key="3">
    <source>
        <dbReference type="Proteomes" id="UP000010931"/>
    </source>
</evidence>
<feature type="region of interest" description="Disordered" evidence="1">
    <location>
        <begin position="1"/>
        <end position="74"/>
    </location>
</feature>
<dbReference type="AlphaFoldDB" id="L7EZQ3"/>
<dbReference type="PATRIC" id="fig|698760.3.peg.6937"/>
<dbReference type="Proteomes" id="UP000010931">
    <property type="component" value="Unassembled WGS sequence"/>
</dbReference>
<evidence type="ECO:0000313" key="2">
    <source>
        <dbReference type="EMBL" id="ELP64186.1"/>
    </source>
</evidence>
<keyword evidence="3" id="KW-1185">Reference proteome</keyword>
<gene>
    <name evidence="2" type="ORF">STRTUCAR8_03141</name>
</gene>
<dbReference type="EMBL" id="AEJB01000473">
    <property type="protein sequence ID" value="ELP64186.1"/>
    <property type="molecule type" value="Genomic_DNA"/>
</dbReference>
<organism evidence="2 3">
    <name type="scientific">Streptomyces turgidiscabies (strain Car8)</name>
    <dbReference type="NCBI Taxonomy" id="698760"/>
    <lineage>
        <taxon>Bacteria</taxon>
        <taxon>Bacillati</taxon>
        <taxon>Actinomycetota</taxon>
        <taxon>Actinomycetes</taxon>
        <taxon>Kitasatosporales</taxon>
        <taxon>Streptomycetaceae</taxon>
        <taxon>Streptomyces</taxon>
    </lineage>
</organism>
<proteinExistence type="predicted"/>
<sequence length="74" mass="8450">MPQQPREGTAPAPRRHHPGPSRRTIGSRSYAHERNRRGDGKRRTDRSEVHAGRNVSLRHRHGRFGGAPPGFRLR</sequence>
<comment type="caution">
    <text evidence="2">The sequence shown here is derived from an EMBL/GenBank/DDBJ whole genome shotgun (WGS) entry which is preliminary data.</text>
</comment>